<dbReference type="CDD" id="cd17574">
    <property type="entry name" value="REC_OmpR"/>
    <property type="match status" value="1"/>
</dbReference>
<dbReference type="PROSITE" id="PS51755">
    <property type="entry name" value="OMPR_PHOB"/>
    <property type="match status" value="1"/>
</dbReference>
<dbReference type="SMART" id="SM00862">
    <property type="entry name" value="Trans_reg_C"/>
    <property type="match status" value="1"/>
</dbReference>
<evidence type="ECO:0000256" key="4">
    <source>
        <dbReference type="ARBA" id="ARBA00023125"/>
    </source>
</evidence>
<evidence type="ECO:0000256" key="6">
    <source>
        <dbReference type="ARBA" id="ARBA00040496"/>
    </source>
</evidence>
<evidence type="ECO:0000256" key="7">
    <source>
        <dbReference type="ARBA" id="ARBA00041745"/>
    </source>
</evidence>
<dbReference type="GO" id="GO:0000156">
    <property type="term" value="F:phosphorelay response regulator activity"/>
    <property type="evidence" value="ECO:0007669"/>
    <property type="project" value="TreeGrafter"/>
</dbReference>
<dbReference type="Gene3D" id="1.10.10.10">
    <property type="entry name" value="Winged helix-like DNA-binding domain superfamily/Winged helix DNA-binding domain"/>
    <property type="match status" value="1"/>
</dbReference>
<proteinExistence type="predicted"/>
<reference evidence="12 13" key="1">
    <citation type="submission" date="2014-11" db="EMBL/GenBank/DDBJ databases">
        <title>Genome sequencing of Pantoea rodasii ND03.</title>
        <authorList>
            <person name="Muhamad Yunos N.Y."/>
            <person name="Chan K.-G."/>
        </authorList>
    </citation>
    <scope>NUCLEOTIDE SEQUENCE [LARGE SCALE GENOMIC DNA]</scope>
    <source>
        <strain evidence="12 13">ND03</strain>
    </source>
</reference>
<dbReference type="Pfam" id="PF00486">
    <property type="entry name" value="Trans_reg_C"/>
    <property type="match status" value="1"/>
</dbReference>
<dbReference type="Gene3D" id="6.10.250.690">
    <property type="match status" value="1"/>
</dbReference>
<protein>
    <recommendedName>
        <fullName evidence="6">DNA-binding dual transcriptional regulator OmpR</fullName>
    </recommendedName>
    <alternativeName>
        <fullName evidence="7">Transcriptional regulatory protein OmpR</fullName>
    </alternativeName>
</protein>
<evidence type="ECO:0000313" key="13">
    <source>
        <dbReference type="Proteomes" id="UP000030853"/>
    </source>
</evidence>
<feature type="DNA-binding region" description="OmpR/PhoB-type" evidence="9">
    <location>
        <begin position="140"/>
        <end position="240"/>
    </location>
</feature>
<keyword evidence="1 8" id="KW-0597">Phosphoprotein</keyword>
<organism evidence="12 13">
    <name type="scientific">Pantoea rodasii</name>
    <dbReference type="NCBI Taxonomy" id="1076549"/>
    <lineage>
        <taxon>Bacteria</taxon>
        <taxon>Pseudomonadati</taxon>
        <taxon>Pseudomonadota</taxon>
        <taxon>Gammaproteobacteria</taxon>
        <taxon>Enterobacterales</taxon>
        <taxon>Erwiniaceae</taxon>
        <taxon>Pantoea</taxon>
    </lineage>
</organism>
<dbReference type="InterPro" id="IPR039420">
    <property type="entry name" value="WalR-like"/>
</dbReference>
<evidence type="ECO:0000259" key="10">
    <source>
        <dbReference type="PROSITE" id="PS50110"/>
    </source>
</evidence>
<feature type="domain" description="Response regulatory" evidence="10">
    <location>
        <begin position="9"/>
        <end position="122"/>
    </location>
</feature>
<dbReference type="RefSeq" id="WP_039334920.1">
    <property type="nucleotide sequence ID" value="NZ_JTJJ01000089.1"/>
</dbReference>
<dbReference type="EMBL" id="JTJJ01000089">
    <property type="protein sequence ID" value="KHJ66249.1"/>
    <property type="molecule type" value="Genomic_DNA"/>
</dbReference>
<dbReference type="Proteomes" id="UP000030853">
    <property type="component" value="Unassembled WGS sequence"/>
</dbReference>
<keyword evidence="2" id="KW-0902">Two-component regulatory system</keyword>
<gene>
    <name evidence="12" type="ORF">QU24_20400</name>
</gene>
<dbReference type="Gene3D" id="3.40.50.2300">
    <property type="match status" value="1"/>
</dbReference>
<dbReference type="CDD" id="cd00383">
    <property type="entry name" value="trans_reg_C"/>
    <property type="match status" value="1"/>
</dbReference>
<feature type="domain" description="OmpR/PhoB-type" evidence="11">
    <location>
        <begin position="140"/>
        <end position="240"/>
    </location>
</feature>
<sequence length="248" mass="28210">MSTSTQAIRVLVVDDHRKIREPLATWLRRQGLAVVTADDAASMWSVLRANAFSLIVLDVMLPDGDGMLLCQQIQRKYRTPVILLTAKDTLDDRVNGLGLGADDYVVKPFEPRELLARIHTVLRRSQKDTDVSREVIPQHDRIFHFSGLKFEPDSRSVTNLHGETLRLSTMETRLLLTFTLSPGQVLSREWLIDHCVTPGNDVFDRAIDRQVSRLRCRLQQLLPDVVLLDTVWGEGYRFVPQIETLAPC</sequence>
<dbReference type="AlphaFoldDB" id="A0A0B1R0T8"/>
<dbReference type="InterPro" id="IPR001789">
    <property type="entry name" value="Sig_transdc_resp-reg_receiver"/>
</dbReference>
<dbReference type="GO" id="GO:0006355">
    <property type="term" value="P:regulation of DNA-templated transcription"/>
    <property type="evidence" value="ECO:0007669"/>
    <property type="project" value="InterPro"/>
</dbReference>
<dbReference type="PANTHER" id="PTHR48111">
    <property type="entry name" value="REGULATOR OF RPOS"/>
    <property type="match status" value="1"/>
</dbReference>
<evidence type="ECO:0000256" key="1">
    <source>
        <dbReference type="ARBA" id="ARBA00022553"/>
    </source>
</evidence>
<dbReference type="InterPro" id="IPR036388">
    <property type="entry name" value="WH-like_DNA-bd_sf"/>
</dbReference>
<dbReference type="GO" id="GO:0000976">
    <property type="term" value="F:transcription cis-regulatory region binding"/>
    <property type="evidence" value="ECO:0007669"/>
    <property type="project" value="TreeGrafter"/>
</dbReference>
<dbReference type="SUPFAM" id="SSF52172">
    <property type="entry name" value="CheY-like"/>
    <property type="match status" value="1"/>
</dbReference>
<comment type="caution">
    <text evidence="12">The sequence shown here is derived from an EMBL/GenBank/DDBJ whole genome shotgun (WGS) entry which is preliminary data.</text>
</comment>
<dbReference type="InterPro" id="IPR001867">
    <property type="entry name" value="OmpR/PhoB-type_DNA-bd"/>
</dbReference>
<dbReference type="GO" id="GO:0005829">
    <property type="term" value="C:cytosol"/>
    <property type="evidence" value="ECO:0007669"/>
    <property type="project" value="TreeGrafter"/>
</dbReference>
<evidence type="ECO:0000313" key="12">
    <source>
        <dbReference type="EMBL" id="KHJ66249.1"/>
    </source>
</evidence>
<keyword evidence="3" id="KW-0805">Transcription regulation</keyword>
<evidence type="ECO:0000256" key="3">
    <source>
        <dbReference type="ARBA" id="ARBA00023015"/>
    </source>
</evidence>
<dbReference type="SMART" id="SM00448">
    <property type="entry name" value="REC"/>
    <property type="match status" value="1"/>
</dbReference>
<accession>A0A0B1R0T8</accession>
<dbReference type="SUPFAM" id="SSF46894">
    <property type="entry name" value="C-terminal effector domain of the bipartite response regulators"/>
    <property type="match status" value="1"/>
</dbReference>
<dbReference type="PANTHER" id="PTHR48111:SF4">
    <property type="entry name" value="DNA-BINDING DUAL TRANSCRIPTIONAL REGULATOR OMPR"/>
    <property type="match status" value="1"/>
</dbReference>
<dbReference type="InterPro" id="IPR016032">
    <property type="entry name" value="Sig_transdc_resp-reg_C-effctor"/>
</dbReference>
<evidence type="ECO:0000259" key="11">
    <source>
        <dbReference type="PROSITE" id="PS51755"/>
    </source>
</evidence>
<evidence type="ECO:0000256" key="8">
    <source>
        <dbReference type="PROSITE-ProRule" id="PRU00169"/>
    </source>
</evidence>
<keyword evidence="5" id="KW-0804">Transcription</keyword>
<evidence type="ECO:0000256" key="9">
    <source>
        <dbReference type="PROSITE-ProRule" id="PRU01091"/>
    </source>
</evidence>
<dbReference type="InterPro" id="IPR011006">
    <property type="entry name" value="CheY-like_superfamily"/>
</dbReference>
<dbReference type="PROSITE" id="PS50110">
    <property type="entry name" value="RESPONSE_REGULATORY"/>
    <property type="match status" value="1"/>
</dbReference>
<dbReference type="GO" id="GO:0032993">
    <property type="term" value="C:protein-DNA complex"/>
    <property type="evidence" value="ECO:0007669"/>
    <property type="project" value="TreeGrafter"/>
</dbReference>
<name>A0A0B1R0T8_9GAMM</name>
<feature type="modified residue" description="4-aspartylphosphate" evidence="8">
    <location>
        <position position="58"/>
    </location>
</feature>
<evidence type="ECO:0000256" key="5">
    <source>
        <dbReference type="ARBA" id="ARBA00023163"/>
    </source>
</evidence>
<dbReference type="Pfam" id="PF00072">
    <property type="entry name" value="Response_reg"/>
    <property type="match status" value="1"/>
</dbReference>
<evidence type="ECO:0000256" key="2">
    <source>
        <dbReference type="ARBA" id="ARBA00023012"/>
    </source>
</evidence>
<keyword evidence="4 9" id="KW-0238">DNA-binding</keyword>